<protein>
    <submittedName>
        <fullName evidence="2">Glycosyltransferase family 2 protein</fullName>
    </submittedName>
</protein>
<dbReference type="PANTHER" id="PTHR22916">
    <property type="entry name" value="GLYCOSYLTRANSFERASE"/>
    <property type="match status" value="1"/>
</dbReference>
<dbReference type="GO" id="GO:0016758">
    <property type="term" value="F:hexosyltransferase activity"/>
    <property type="evidence" value="ECO:0007669"/>
    <property type="project" value="UniProtKB-ARBA"/>
</dbReference>
<name>A0A5C6JFT4_BACFG</name>
<feature type="domain" description="Glycosyltransferase 2-like" evidence="1">
    <location>
        <begin position="4"/>
        <end position="108"/>
    </location>
</feature>
<dbReference type="CDD" id="cd00761">
    <property type="entry name" value="Glyco_tranf_GTA_type"/>
    <property type="match status" value="1"/>
</dbReference>
<dbReference type="Proteomes" id="UP000319026">
    <property type="component" value="Unassembled WGS sequence"/>
</dbReference>
<evidence type="ECO:0000313" key="2">
    <source>
        <dbReference type="EMBL" id="KAA4739289.1"/>
    </source>
</evidence>
<dbReference type="InterPro" id="IPR029044">
    <property type="entry name" value="Nucleotide-diphossugar_trans"/>
</dbReference>
<accession>A0A5C6JFT4</accession>
<proteinExistence type="predicted"/>
<evidence type="ECO:0000259" key="1">
    <source>
        <dbReference type="Pfam" id="PF00535"/>
    </source>
</evidence>
<dbReference type="Proteomes" id="UP000479773">
    <property type="component" value="Unassembled WGS sequence"/>
</dbReference>
<dbReference type="EMBL" id="VOHT01000007">
    <property type="protein sequence ID" value="TWV47093.1"/>
    <property type="molecule type" value="Genomic_DNA"/>
</dbReference>
<gene>
    <name evidence="2" type="ORF">F3B44_26415</name>
    <name evidence="4" type="ORF">FSA03_16250</name>
    <name evidence="3" type="ORF">FSA06_16260</name>
</gene>
<dbReference type="Gene3D" id="3.90.550.10">
    <property type="entry name" value="Spore Coat Polysaccharide Biosynthesis Protein SpsA, Chain A"/>
    <property type="match status" value="1"/>
</dbReference>
<dbReference type="RefSeq" id="WP_032591544.1">
    <property type="nucleotide sequence ID" value="NZ_CP083688.1"/>
</dbReference>
<dbReference type="Pfam" id="PF00535">
    <property type="entry name" value="Glycos_transf_2"/>
    <property type="match status" value="1"/>
</dbReference>
<dbReference type="Proteomes" id="UP000315444">
    <property type="component" value="Unassembled WGS sequence"/>
</dbReference>
<reference evidence="3 5" key="2">
    <citation type="submission" date="2019-07" db="EMBL/GenBank/DDBJ databases">
        <title>Genome sequencing of Bacteroides fragilis.</title>
        <authorList>
            <person name="Galasyn E.V."/>
            <person name="Ruoff K.L."/>
            <person name="Price C.E."/>
            <person name="Valls R.A."/>
            <person name="O'Toole G.A."/>
        </authorList>
    </citation>
    <scope>NUCLEOTIDE SEQUENCE [LARGE SCALE GENOMIC DNA]</scope>
    <source>
        <strain evidence="3 5">AD135F_1B</strain>
    </source>
</reference>
<dbReference type="InterPro" id="IPR001173">
    <property type="entry name" value="Glyco_trans_2-like"/>
</dbReference>
<evidence type="ECO:0000313" key="6">
    <source>
        <dbReference type="Proteomes" id="UP000319026"/>
    </source>
</evidence>
<evidence type="ECO:0000313" key="5">
    <source>
        <dbReference type="Proteomes" id="UP000315444"/>
    </source>
</evidence>
<evidence type="ECO:0000313" key="3">
    <source>
        <dbReference type="EMBL" id="TWV40111.1"/>
    </source>
</evidence>
<comment type="caution">
    <text evidence="2">The sequence shown here is derived from an EMBL/GenBank/DDBJ whole genome shotgun (WGS) entry which is preliminary data.</text>
</comment>
<evidence type="ECO:0000313" key="7">
    <source>
        <dbReference type="Proteomes" id="UP000479773"/>
    </source>
</evidence>
<dbReference type="PANTHER" id="PTHR22916:SF3">
    <property type="entry name" value="UDP-GLCNAC:BETAGAL BETA-1,3-N-ACETYLGLUCOSAMINYLTRANSFERASE-LIKE PROTEIN 1"/>
    <property type="match status" value="1"/>
</dbReference>
<reference evidence="4 6" key="3">
    <citation type="submission" date="2019-07" db="EMBL/GenBank/DDBJ databases">
        <title>Genome Sequencing of Bacteroides fragilis.</title>
        <authorList>
            <person name="Pinto K.M."/>
            <person name="Ruoff K.L."/>
            <person name="Price C.E."/>
            <person name="Valls R.A."/>
            <person name="O'Toole G.A."/>
        </authorList>
    </citation>
    <scope>NUCLEOTIDE SEQUENCE [LARGE SCALE GENOMIC DNA]</scope>
    <source>
        <strain evidence="4 6">AD135F_3B</strain>
    </source>
</reference>
<keyword evidence="2" id="KW-0808">Transferase</keyword>
<dbReference type="AlphaFoldDB" id="A0A5C6JFT4"/>
<sequence>MTITVFTPTFNRATLLPRLYESLVNQTFLDFEWLIVDDGSTDDTFNFIESIKENDKIDIQYYYQNNAGKHAAINWGVELAKGDLFFIVDSDEVMIESGLQTIVDVYKQVSDNDNFAGVTGLKSFFSGKTIGGELNYTYLDCSAIDYNLKYKYGGEMAVAYRTKILQKYPFPIFEGEKYCGEGLIWYKIALHYKLRYFAHPIILTEYYPDGLTALGVNKRMESPKTTLATYSELSKMNVPFNSRIRYIINFWRFFCCDKQRGFACKLKLVNKSTILLFPLGYCLHLIDIFKTKRR</sequence>
<organism evidence="2 7">
    <name type="scientific">Bacteroides fragilis</name>
    <dbReference type="NCBI Taxonomy" id="817"/>
    <lineage>
        <taxon>Bacteria</taxon>
        <taxon>Pseudomonadati</taxon>
        <taxon>Bacteroidota</taxon>
        <taxon>Bacteroidia</taxon>
        <taxon>Bacteroidales</taxon>
        <taxon>Bacteroidaceae</taxon>
        <taxon>Bacteroides</taxon>
    </lineage>
</organism>
<dbReference type="EMBL" id="VWEQ01000228">
    <property type="protein sequence ID" value="KAA4739289.1"/>
    <property type="molecule type" value="Genomic_DNA"/>
</dbReference>
<evidence type="ECO:0000313" key="4">
    <source>
        <dbReference type="EMBL" id="TWV47093.1"/>
    </source>
</evidence>
<dbReference type="SUPFAM" id="SSF53448">
    <property type="entry name" value="Nucleotide-diphospho-sugar transferases"/>
    <property type="match status" value="1"/>
</dbReference>
<dbReference type="EMBL" id="VOHV01000007">
    <property type="protein sequence ID" value="TWV40111.1"/>
    <property type="molecule type" value="Genomic_DNA"/>
</dbReference>
<reference evidence="2 7" key="1">
    <citation type="journal article" date="2019" name="Nat. Med.">
        <title>A library of human gut bacterial isolates paired with longitudinal multiomics data enables mechanistic microbiome research.</title>
        <authorList>
            <person name="Poyet M."/>
            <person name="Groussin M."/>
            <person name="Gibbons S.M."/>
            <person name="Avila-Pacheco J."/>
            <person name="Jiang X."/>
            <person name="Kearney S.M."/>
            <person name="Perrotta A.R."/>
            <person name="Berdy B."/>
            <person name="Zhao S."/>
            <person name="Lieberman T.D."/>
            <person name="Swanson P.K."/>
            <person name="Smith M."/>
            <person name="Roesemann S."/>
            <person name="Alexander J.E."/>
            <person name="Rich S.A."/>
            <person name="Livny J."/>
            <person name="Vlamakis H."/>
            <person name="Clish C."/>
            <person name="Bullock K."/>
            <person name="Deik A."/>
            <person name="Scott J."/>
            <person name="Pierce K.A."/>
            <person name="Xavier R.J."/>
            <person name="Alm E.J."/>
        </authorList>
    </citation>
    <scope>NUCLEOTIDE SEQUENCE [LARGE SCALE GENOMIC DNA]</scope>
    <source>
        <strain evidence="2 7">BIOML-A106</strain>
    </source>
</reference>